<dbReference type="EMBL" id="JALHAT010000001">
    <property type="protein sequence ID" value="MCJ1959134.1"/>
    <property type="molecule type" value="Genomic_DNA"/>
</dbReference>
<feature type="transmembrane region" description="Helical" evidence="1">
    <location>
        <begin position="225"/>
        <end position="244"/>
    </location>
</feature>
<feature type="transmembrane region" description="Helical" evidence="1">
    <location>
        <begin position="279"/>
        <end position="297"/>
    </location>
</feature>
<dbReference type="Proteomes" id="UP001162802">
    <property type="component" value="Unassembled WGS sequence"/>
</dbReference>
<gene>
    <name evidence="2" type="ORF">MTR65_00365</name>
</gene>
<feature type="transmembrane region" description="Helical" evidence="1">
    <location>
        <begin position="187"/>
        <end position="204"/>
    </location>
</feature>
<protein>
    <recommendedName>
        <fullName evidence="4">Peptidase S54 rhomboid domain-containing protein</fullName>
    </recommendedName>
</protein>
<dbReference type="RefSeq" id="WP_243796253.1">
    <property type="nucleotide sequence ID" value="NZ_JALHAT010000001.1"/>
</dbReference>
<feature type="transmembrane region" description="Helical" evidence="1">
    <location>
        <begin position="146"/>
        <end position="167"/>
    </location>
</feature>
<evidence type="ECO:0000313" key="3">
    <source>
        <dbReference type="Proteomes" id="UP001162802"/>
    </source>
</evidence>
<evidence type="ECO:0000256" key="1">
    <source>
        <dbReference type="SAM" id="Phobius"/>
    </source>
</evidence>
<feature type="transmembrane region" description="Helical" evidence="1">
    <location>
        <begin position="250"/>
        <end position="267"/>
    </location>
</feature>
<proteinExistence type="predicted"/>
<reference evidence="2" key="1">
    <citation type="submission" date="2022-03" db="EMBL/GenBank/DDBJ databases">
        <title>Identification of a novel bacterium isolated from mangrove sediments.</title>
        <authorList>
            <person name="Pan X."/>
        </authorList>
    </citation>
    <scope>NUCLEOTIDE SEQUENCE</scope>
    <source>
        <strain evidence="2">B2637</strain>
    </source>
</reference>
<evidence type="ECO:0000313" key="2">
    <source>
        <dbReference type="EMBL" id="MCJ1959134.1"/>
    </source>
</evidence>
<keyword evidence="1" id="KW-1133">Transmembrane helix</keyword>
<keyword evidence="1" id="KW-0472">Membrane</keyword>
<name>A0ABT0A7G0_9SPHN</name>
<keyword evidence="3" id="KW-1185">Reference proteome</keyword>
<accession>A0ABT0A7G0</accession>
<evidence type="ECO:0008006" key="4">
    <source>
        <dbReference type="Google" id="ProtNLM"/>
    </source>
</evidence>
<feature type="transmembrane region" description="Helical" evidence="1">
    <location>
        <begin position="309"/>
        <end position="331"/>
    </location>
</feature>
<sequence>MPEEVVEFYTGKQYIPESLSDSEVKLTFVVEREGGQAGGGGDGPITPSFYAWVKRRWKLLFPMSIFTWSVYLIRSDYIDQILQKLGLEGREGASRALIDLFGPQGIGAYLVQVSILFIMICVASRPPSATGIPKRVRTAINSFHKYWNYLMYSWLALYIGLITTTIIRINYEDIDRFIDIINVTEDLLNNFCSYFLFILYYNFAENTVVKSGNGDEYVNHLKQGPAMAALFCFFAAELIFSLMIGYSDNFAHLSGFVAGVLTCAFVSKLDSPFVRLPKSVFIFLMGYGCIQMAWEFVSEQLGGGQQARLNLFVIYAILSKGALFLVIEWLFRTGLIAWQLHAGATVGEESSGDAEKYLYGRIV</sequence>
<organism evidence="2 3">
    <name type="scientific">Novosphingobium mangrovi</name>
    <name type="common">ex Hu et al. 2023</name>
    <dbReference type="NCBI Taxonomy" id="2930094"/>
    <lineage>
        <taxon>Bacteria</taxon>
        <taxon>Pseudomonadati</taxon>
        <taxon>Pseudomonadota</taxon>
        <taxon>Alphaproteobacteria</taxon>
        <taxon>Sphingomonadales</taxon>
        <taxon>Sphingomonadaceae</taxon>
        <taxon>Novosphingobium</taxon>
    </lineage>
</organism>
<feature type="transmembrane region" description="Helical" evidence="1">
    <location>
        <begin position="106"/>
        <end position="125"/>
    </location>
</feature>
<keyword evidence="1" id="KW-0812">Transmembrane</keyword>
<comment type="caution">
    <text evidence="2">The sequence shown here is derived from an EMBL/GenBank/DDBJ whole genome shotgun (WGS) entry which is preliminary data.</text>
</comment>